<dbReference type="EMBL" id="JAAGMN010003575">
    <property type="protein sequence ID" value="NEE11438.1"/>
    <property type="molecule type" value="Genomic_DNA"/>
</dbReference>
<feature type="non-terminal residue" evidence="2">
    <location>
        <position position="1"/>
    </location>
</feature>
<reference evidence="2" key="1">
    <citation type="submission" date="2020-01" db="EMBL/GenBank/DDBJ databases">
        <title>Insect and environment-associated Actinomycetes.</title>
        <authorList>
            <person name="Currrie C."/>
            <person name="Chevrette M."/>
            <person name="Carlson C."/>
            <person name="Stubbendieck R."/>
            <person name="Wendt-Pienkowski E."/>
        </authorList>
    </citation>
    <scope>NUCLEOTIDE SEQUENCE</scope>
    <source>
        <strain evidence="2">SID7499</strain>
    </source>
</reference>
<dbReference type="InterPro" id="IPR029058">
    <property type="entry name" value="AB_hydrolase_fold"/>
</dbReference>
<dbReference type="AlphaFoldDB" id="A0A6G3X0W5"/>
<dbReference type="PANTHER" id="PTHR40111">
    <property type="entry name" value="CEPHALOSPORIN-C DEACETYLASE"/>
    <property type="match status" value="1"/>
</dbReference>
<comment type="caution">
    <text evidence="2">The sequence shown here is derived from an EMBL/GenBank/DDBJ whole genome shotgun (WGS) entry which is preliminary data.</text>
</comment>
<accession>A0A6G3X0W5</accession>
<dbReference type="GO" id="GO:0005976">
    <property type="term" value="P:polysaccharide metabolic process"/>
    <property type="evidence" value="ECO:0007669"/>
    <property type="project" value="TreeGrafter"/>
</dbReference>
<dbReference type="PANTHER" id="PTHR40111:SF1">
    <property type="entry name" value="CEPHALOSPORIN-C DEACETYLASE"/>
    <property type="match status" value="1"/>
</dbReference>
<proteinExistence type="predicted"/>
<feature type="domain" description="Acetyl xylan esterase" evidence="1">
    <location>
        <begin position="1"/>
        <end position="75"/>
    </location>
</feature>
<evidence type="ECO:0000313" key="2">
    <source>
        <dbReference type="EMBL" id="NEE11438.1"/>
    </source>
</evidence>
<dbReference type="Pfam" id="PF05448">
    <property type="entry name" value="AXE1"/>
    <property type="match status" value="1"/>
</dbReference>
<protein>
    <submittedName>
        <fullName evidence="2">Acetylxylan esterase</fullName>
    </submittedName>
</protein>
<organism evidence="2">
    <name type="scientific">Streptomyces sp. SID7499</name>
    <dbReference type="NCBI Taxonomy" id="2706086"/>
    <lineage>
        <taxon>Bacteria</taxon>
        <taxon>Bacillati</taxon>
        <taxon>Actinomycetota</taxon>
        <taxon>Actinomycetes</taxon>
        <taxon>Kitasatosporales</taxon>
        <taxon>Streptomycetaceae</taxon>
        <taxon>Streptomyces</taxon>
    </lineage>
</organism>
<sequence>GLALAVAGLRDDVAAAVADVPFLCHYRRASQITDAGPYAEIARWLSGHRFRIEEAMETLSYFDGVNFAARASAPAW</sequence>
<name>A0A6G3X0W5_9ACTN</name>
<gene>
    <name evidence="2" type="ORF">G3M58_33890</name>
</gene>
<dbReference type="Gene3D" id="3.40.50.1820">
    <property type="entry name" value="alpha/beta hydrolase"/>
    <property type="match status" value="1"/>
</dbReference>
<dbReference type="InterPro" id="IPR039069">
    <property type="entry name" value="CE7"/>
</dbReference>
<dbReference type="GO" id="GO:0052689">
    <property type="term" value="F:carboxylic ester hydrolase activity"/>
    <property type="evidence" value="ECO:0007669"/>
    <property type="project" value="TreeGrafter"/>
</dbReference>
<evidence type="ECO:0000259" key="1">
    <source>
        <dbReference type="Pfam" id="PF05448"/>
    </source>
</evidence>
<feature type="non-terminal residue" evidence="2">
    <location>
        <position position="76"/>
    </location>
</feature>
<dbReference type="InterPro" id="IPR008391">
    <property type="entry name" value="AXE1_dom"/>
</dbReference>